<gene>
    <name evidence="1" type="ORF">RI844_01590</name>
</gene>
<dbReference type="InterPro" id="IPR012349">
    <property type="entry name" value="Split_barrel_FMN-bd"/>
</dbReference>
<keyword evidence="2" id="KW-1185">Reference proteome</keyword>
<evidence type="ECO:0000313" key="1">
    <source>
        <dbReference type="EMBL" id="WOH37956.1"/>
    </source>
</evidence>
<accession>A0ABZ0GRB8</accession>
<dbReference type="RefSeq" id="WP_348396732.1">
    <property type="nucleotide sequence ID" value="NZ_CP136600.1"/>
</dbReference>
<proteinExistence type="predicted"/>
<dbReference type="PANTHER" id="PTHR35802">
    <property type="entry name" value="PROTEASE SYNTHASE AND SPORULATION PROTEIN PAI 2"/>
    <property type="match status" value="1"/>
</dbReference>
<dbReference type="Gene3D" id="2.30.110.10">
    <property type="entry name" value="Electron Transport, Fmn-binding Protein, Chain A"/>
    <property type="match status" value="1"/>
</dbReference>
<organism evidence="1 2">
    <name type="scientific">Thalassotalea fonticola</name>
    <dbReference type="NCBI Taxonomy" id="3065649"/>
    <lineage>
        <taxon>Bacteria</taxon>
        <taxon>Pseudomonadati</taxon>
        <taxon>Pseudomonadota</taxon>
        <taxon>Gammaproteobacteria</taxon>
        <taxon>Alteromonadales</taxon>
        <taxon>Colwelliaceae</taxon>
        <taxon>Thalassotalea</taxon>
    </lineage>
</organism>
<dbReference type="Pfam" id="PF04299">
    <property type="entry name" value="FMN_bind_2"/>
    <property type="match status" value="1"/>
</dbReference>
<evidence type="ECO:0000313" key="2">
    <source>
        <dbReference type="Proteomes" id="UP001301442"/>
    </source>
</evidence>
<dbReference type="SUPFAM" id="SSF50475">
    <property type="entry name" value="FMN-binding split barrel"/>
    <property type="match status" value="1"/>
</dbReference>
<protein>
    <submittedName>
        <fullName evidence="1">FMN-binding negative transcriptional regulator</fullName>
    </submittedName>
</protein>
<dbReference type="PANTHER" id="PTHR35802:SF1">
    <property type="entry name" value="PROTEASE SYNTHASE AND SPORULATION PROTEIN PAI 2"/>
    <property type="match status" value="1"/>
</dbReference>
<dbReference type="Proteomes" id="UP001301442">
    <property type="component" value="Chromosome"/>
</dbReference>
<dbReference type="EMBL" id="CP136600">
    <property type="protein sequence ID" value="WOH37956.1"/>
    <property type="molecule type" value="Genomic_DNA"/>
</dbReference>
<sequence>MHVPDKWQMTSIPLMQKFIADFAFGILVSNRLDASHLPMALEKSDNAFGVLKGHFAKANTHWQELDKQKVLVIFSGPHAYISPTWYASSPAVPTWNYSSVHVEGILELVDESETADDLTALITHFEPKITDDENIIPAEYRKKLAKGIQGFRIQITNMLGKEKLGQHRSVPDQLGVVAGLETSNRADCQELLSYMQSNSIGMGK</sequence>
<dbReference type="PIRSF" id="PIRSF010372">
    <property type="entry name" value="PaiB"/>
    <property type="match status" value="1"/>
</dbReference>
<name>A0ABZ0GRB8_9GAMM</name>
<dbReference type="InterPro" id="IPR007396">
    <property type="entry name" value="TR_PAI2-type"/>
</dbReference>
<reference evidence="1 2" key="1">
    <citation type="submission" date="2023-09" db="EMBL/GenBank/DDBJ databases">
        <authorList>
            <person name="Qi X."/>
        </authorList>
    </citation>
    <scope>NUCLEOTIDE SEQUENCE [LARGE SCALE GENOMIC DNA]</scope>
    <source>
        <strain evidence="1 2">S1-1</strain>
    </source>
</reference>